<protein>
    <submittedName>
        <fullName evidence="3">Uncharacterized protein</fullName>
    </submittedName>
</protein>
<dbReference type="Proteomes" id="UP000189796">
    <property type="component" value="Chromosome I"/>
</dbReference>
<proteinExistence type="predicted"/>
<dbReference type="EMBL" id="LT670817">
    <property type="protein sequence ID" value="SHH64349.1"/>
    <property type="molecule type" value="Genomic_DNA"/>
</dbReference>
<reference evidence="3 4" key="1">
    <citation type="submission" date="2016-11" db="EMBL/GenBank/DDBJ databases">
        <authorList>
            <person name="Jaros S."/>
            <person name="Januszkiewicz K."/>
            <person name="Wedrychowicz H."/>
        </authorList>
    </citation>
    <scope>NUCLEOTIDE SEQUENCE [LARGE SCALE GENOMIC DNA]</scope>
    <source>
        <strain evidence="3 4">GAS138</strain>
    </source>
</reference>
<gene>
    <name evidence="3" type="ORF">SAMN05443248_5511</name>
</gene>
<dbReference type="RefSeq" id="WP_079604115.1">
    <property type="nucleotide sequence ID" value="NZ_LT670817.1"/>
</dbReference>
<evidence type="ECO:0000313" key="4">
    <source>
        <dbReference type="Proteomes" id="UP000189796"/>
    </source>
</evidence>
<keyword evidence="2" id="KW-0472">Membrane</keyword>
<sequence>MNSEKVAGILGAIIASAILVIAIAYGPIGQIGKPAEVQKTEQPAPPVAAAPPVRGPVVREVPQ</sequence>
<evidence type="ECO:0000256" key="1">
    <source>
        <dbReference type="SAM" id="MobiDB-lite"/>
    </source>
</evidence>
<accession>A0A1M5UN03</accession>
<evidence type="ECO:0000313" key="3">
    <source>
        <dbReference type="EMBL" id="SHH64349.1"/>
    </source>
</evidence>
<keyword evidence="2" id="KW-1133">Transmembrane helix</keyword>
<feature type="region of interest" description="Disordered" evidence="1">
    <location>
        <begin position="37"/>
        <end position="63"/>
    </location>
</feature>
<evidence type="ECO:0000256" key="2">
    <source>
        <dbReference type="SAM" id="Phobius"/>
    </source>
</evidence>
<name>A0A1M5UN03_9BRAD</name>
<feature type="compositionally biased region" description="Low complexity" evidence="1">
    <location>
        <begin position="50"/>
        <end position="63"/>
    </location>
</feature>
<keyword evidence="2" id="KW-0812">Transmembrane</keyword>
<dbReference type="AlphaFoldDB" id="A0A1M5UN03"/>
<organism evidence="3 4">
    <name type="scientific">Bradyrhizobium erythrophlei</name>
    <dbReference type="NCBI Taxonomy" id="1437360"/>
    <lineage>
        <taxon>Bacteria</taxon>
        <taxon>Pseudomonadati</taxon>
        <taxon>Pseudomonadota</taxon>
        <taxon>Alphaproteobacteria</taxon>
        <taxon>Hyphomicrobiales</taxon>
        <taxon>Nitrobacteraceae</taxon>
        <taxon>Bradyrhizobium</taxon>
    </lineage>
</organism>
<feature type="transmembrane region" description="Helical" evidence="2">
    <location>
        <begin position="6"/>
        <end position="25"/>
    </location>
</feature>